<keyword evidence="13" id="KW-0598">Phosphotransferase system</keyword>
<name>A0A0C1VJG0_9ENTR</name>
<dbReference type="Gene3D" id="3.40.35.10">
    <property type="entry name" value="Phosphotransferase system, sorbose subfamily IIB component"/>
    <property type="match status" value="1"/>
</dbReference>
<dbReference type="SUPFAM" id="SSF52728">
    <property type="entry name" value="PTS IIb component"/>
    <property type="match status" value="1"/>
</dbReference>
<protein>
    <recommendedName>
        <fullName evidence="6">PTS system mannose-specific EIIAB component</fullName>
        <ecNumber evidence="5">2.7.1.191</ecNumber>
    </recommendedName>
    <alternativeName>
        <fullName evidence="18">EIIAB-Man</fullName>
    </alternativeName>
    <alternativeName>
        <fullName evidence="17">EIII-Man</fullName>
    </alternativeName>
</protein>
<dbReference type="EMBL" id="AWXV01000004">
    <property type="protein sequence ID" value="KIE63985.1"/>
    <property type="molecule type" value="Genomic_DNA"/>
</dbReference>
<keyword evidence="15" id="KW-0472">Membrane</keyword>
<dbReference type="InterPro" id="IPR004701">
    <property type="entry name" value="PTS_EIIA_man-typ"/>
</dbReference>
<dbReference type="InterPro" id="IPR036662">
    <property type="entry name" value="PTS_EIIA_man-typ_sf"/>
</dbReference>
<evidence type="ECO:0000256" key="7">
    <source>
        <dbReference type="ARBA" id="ARBA00022448"/>
    </source>
</evidence>
<evidence type="ECO:0000256" key="14">
    <source>
        <dbReference type="ARBA" id="ARBA00022777"/>
    </source>
</evidence>
<dbReference type="PROSITE" id="PS51096">
    <property type="entry name" value="PTS_EIIA_TYPE_4"/>
    <property type="match status" value="1"/>
</dbReference>
<evidence type="ECO:0000256" key="19">
    <source>
        <dbReference type="PIRSR" id="PIRSR618455-1"/>
    </source>
</evidence>
<dbReference type="InterPro" id="IPR018455">
    <property type="entry name" value="PTS_IIB_sorbose-sp_subgr"/>
</dbReference>
<feature type="modified residue" description="Phosphohistidine; by EIIA" evidence="20">
    <location>
        <position position="189"/>
    </location>
</feature>
<keyword evidence="14" id="KW-0418">Kinase</keyword>
<dbReference type="InterPro" id="IPR013789">
    <property type="entry name" value="PTS_EIIA_man"/>
</dbReference>
<dbReference type="InterPro" id="IPR004720">
    <property type="entry name" value="PTS_IIB_sorbose-sp"/>
</dbReference>
<evidence type="ECO:0000256" key="4">
    <source>
        <dbReference type="ARBA" id="ARBA00011738"/>
    </source>
</evidence>
<dbReference type="AlphaFoldDB" id="A0A0C1VJG0"/>
<dbReference type="CDD" id="cd00001">
    <property type="entry name" value="PTS_IIB_man"/>
    <property type="match status" value="1"/>
</dbReference>
<sequence>MYLKYQKEGSTLGVAIIVSTHGSSAEQLVNTVEMLIGKKENVSYINFNSNENLEVLTKKFELEIKNLDSSDGLLFLVDIWGGSPFNAANRIVKNHLRKEISVITGVNVPMIISVFLSLEERDVNFNKLVQDAFESGKDEIKLLSRKEGEIFQKIEEKVSNDRASRGSIEDDESEHMKIVLARIDDRLIHGQVATRWTKDTKVNRIIVINDEIYQDKVRSTLLKQVSPPGVSAHVVNVDRFVRVYFNPKYHQDRVMLLFTNPGDVLRIVESGVKIDSVNIGGMAYKEGKKQICDSVSIDEDDVRSFMELHKKGIELEIRKVTNDKRIEIVNLIRNRFK</sequence>
<dbReference type="PANTHER" id="PTHR33799:SF1">
    <property type="entry name" value="PTS SYSTEM MANNOSE-SPECIFIC EIIAB COMPONENT-RELATED"/>
    <property type="match status" value="1"/>
</dbReference>
<dbReference type="GO" id="GO:0008982">
    <property type="term" value="F:protein-N(PI)-phosphohistidine-sugar phosphotransferase activity"/>
    <property type="evidence" value="ECO:0007669"/>
    <property type="project" value="InterPro"/>
</dbReference>
<evidence type="ECO:0000256" key="17">
    <source>
        <dbReference type="ARBA" id="ARBA00030229"/>
    </source>
</evidence>
<dbReference type="PATRIC" id="fig|1401651.3.peg.419"/>
<feature type="active site" description="Pros-phosphohistidine intermediate; for EIIB activity" evidence="19">
    <location>
        <position position="189"/>
    </location>
</feature>
<keyword evidence="10" id="KW-0597">Phosphoprotein</keyword>
<feature type="modified residue" description="N6-acetyllysine" evidence="20">
    <location>
        <position position="248"/>
    </location>
</feature>
<comment type="subunit">
    <text evidence="4">Homodimer.</text>
</comment>
<dbReference type="Pfam" id="PF03830">
    <property type="entry name" value="PTSIIB_sorb"/>
    <property type="match status" value="1"/>
</dbReference>
<dbReference type="InterPro" id="IPR051471">
    <property type="entry name" value="Bacterial_PTS_sugar_comp"/>
</dbReference>
<keyword evidence="11" id="KW-0762">Sugar transport</keyword>
<dbReference type="NCBIfam" id="TIGR00824">
    <property type="entry name" value="EIIA-man"/>
    <property type="match status" value="1"/>
</dbReference>
<evidence type="ECO:0000256" key="6">
    <source>
        <dbReference type="ARBA" id="ARBA00021685"/>
    </source>
</evidence>
<comment type="catalytic activity">
    <reaction evidence="1">
        <text>D-mannose(out) + N(pros)-phospho-L-histidyl-[protein] = D-mannose 6-phosphate(in) + L-histidyl-[protein]</text>
        <dbReference type="Rhea" id="RHEA:49232"/>
        <dbReference type="Rhea" id="RHEA-COMP:9745"/>
        <dbReference type="Rhea" id="RHEA-COMP:9746"/>
        <dbReference type="ChEBI" id="CHEBI:4208"/>
        <dbReference type="ChEBI" id="CHEBI:29979"/>
        <dbReference type="ChEBI" id="CHEBI:58735"/>
        <dbReference type="ChEBI" id="CHEBI:64837"/>
        <dbReference type="EC" id="2.7.1.191"/>
    </reaction>
</comment>
<feature type="active site" description="Tele-phosphohistidine intermediate; for EIIA activity" evidence="19">
    <location>
        <position position="21"/>
    </location>
</feature>
<dbReference type="NCBIfam" id="NF011670">
    <property type="entry name" value="PRK15088.1"/>
    <property type="match status" value="1"/>
</dbReference>
<organism evidence="23 24">
    <name type="scientific">Candidatus Riesia pediculischaeffi PTSU</name>
    <dbReference type="NCBI Taxonomy" id="1401651"/>
    <lineage>
        <taxon>Bacteria</taxon>
        <taxon>Pseudomonadati</taxon>
        <taxon>Pseudomonadota</taxon>
        <taxon>Gammaproteobacteria</taxon>
        <taxon>Enterobacterales</taxon>
        <taxon>Enterobacteriaceae</taxon>
        <taxon>Candidatus Riesia</taxon>
    </lineage>
</organism>
<accession>A0A0C1VJG0</accession>
<evidence type="ECO:0000313" key="23">
    <source>
        <dbReference type="EMBL" id="KIE63985.1"/>
    </source>
</evidence>
<dbReference type="InterPro" id="IPR036667">
    <property type="entry name" value="PTS_IIB_sorbose-sp_sf"/>
</dbReference>
<feature type="modified residue" description="Phosphohistidine; by HPr" evidence="20">
    <location>
        <position position="21"/>
    </location>
</feature>
<evidence type="ECO:0000256" key="5">
    <source>
        <dbReference type="ARBA" id="ARBA00011929"/>
    </source>
</evidence>
<dbReference type="PROSITE" id="PS51101">
    <property type="entry name" value="PTS_EIIB_TYPE_4"/>
    <property type="match status" value="1"/>
</dbReference>
<dbReference type="GO" id="GO:0016301">
    <property type="term" value="F:kinase activity"/>
    <property type="evidence" value="ECO:0007669"/>
    <property type="project" value="UniProtKB-KW"/>
</dbReference>
<comment type="caution">
    <text evidence="23">The sequence shown here is derived from an EMBL/GenBank/DDBJ whole genome shotgun (WGS) entry which is preliminary data.</text>
</comment>
<evidence type="ECO:0000256" key="13">
    <source>
        <dbReference type="ARBA" id="ARBA00022683"/>
    </source>
</evidence>
<dbReference type="NCBIfam" id="TIGR00854">
    <property type="entry name" value="pts-sorbose"/>
    <property type="match status" value="1"/>
</dbReference>
<proteinExistence type="predicted"/>
<keyword evidence="9" id="KW-0963">Cytoplasm</keyword>
<evidence type="ECO:0000256" key="15">
    <source>
        <dbReference type="ARBA" id="ARBA00023136"/>
    </source>
</evidence>
<evidence type="ECO:0000256" key="1">
    <source>
        <dbReference type="ARBA" id="ARBA00000514"/>
    </source>
</evidence>
<evidence type="ECO:0000256" key="20">
    <source>
        <dbReference type="PIRSR" id="PIRSR618455-2"/>
    </source>
</evidence>
<dbReference type="CDD" id="cd00006">
    <property type="entry name" value="PTS_IIA_man"/>
    <property type="match status" value="1"/>
</dbReference>
<gene>
    <name evidence="23" type="ORF">P689_122154</name>
</gene>
<dbReference type="Proteomes" id="UP000054529">
    <property type="component" value="Unassembled WGS sequence"/>
</dbReference>
<keyword evidence="12" id="KW-0808">Transferase</keyword>
<reference evidence="23 24" key="1">
    <citation type="journal article" date="2014" name="G3 (Bethesda)">
        <title>Genome sequence of Candidatus Riesia pediculischaeffi, endosymbiont of chimpanzee lice, and genomic comparison of recently acquired endosymbionts from human and chimpanzee lice.</title>
        <authorList>
            <person name="Boyd B.M."/>
            <person name="Allen J.M."/>
            <person name="de Crecy-Lagard V."/>
            <person name="Reed D.L."/>
        </authorList>
    </citation>
    <scope>NUCLEOTIDE SEQUENCE [LARGE SCALE GENOMIC DNA]</scope>
    <source>
        <strain evidence="23 24">PTSU</strain>
    </source>
</reference>
<evidence type="ECO:0000256" key="11">
    <source>
        <dbReference type="ARBA" id="ARBA00022597"/>
    </source>
</evidence>
<feature type="domain" description="PTS EIIB type-4" evidence="22">
    <location>
        <begin position="174"/>
        <end position="337"/>
    </location>
</feature>
<keyword evidence="8" id="KW-1003">Cell membrane</keyword>
<evidence type="ECO:0000256" key="8">
    <source>
        <dbReference type="ARBA" id="ARBA00022475"/>
    </source>
</evidence>
<evidence type="ECO:0000256" key="9">
    <source>
        <dbReference type="ARBA" id="ARBA00022490"/>
    </source>
</evidence>
<evidence type="ECO:0000256" key="2">
    <source>
        <dbReference type="ARBA" id="ARBA00004236"/>
    </source>
</evidence>
<keyword evidence="7" id="KW-0813">Transport</keyword>
<evidence type="ECO:0000259" key="22">
    <source>
        <dbReference type="PROSITE" id="PS51101"/>
    </source>
</evidence>
<dbReference type="EC" id="2.7.1.191" evidence="5"/>
<evidence type="ECO:0000256" key="3">
    <source>
        <dbReference type="ARBA" id="ARBA00004496"/>
    </source>
</evidence>
<comment type="subcellular location">
    <subcellularLocation>
        <location evidence="2">Cell membrane</location>
    </subcellularLocation>
    <subcellularLocation>
        <location evidence="3">Cytoplasm</location>
    </subcellularLocation>
</comment>
<evidence type="ECO:0000256" key="12">
    <source>
        <dbReference type="ARBA" id="ARBA00022679"/>
    </source>
</evidence>
<dbReference type="GO" id="GO:0009401">
    <property type="term" value="P:phosphoenolpyruvate-dependent sugar phosphotransferase system"/>
    <property type="evidence" value="ECO:0007669"/>
    <property type="project" value="UniProtKB-KW"/>
</dbReference>
<dbReference type="Pfam" id="PF03610">
    <property type="entry name" value="EIIA-man"/>
    <property type="match status" value="1"/>
</dbReference>
<feature type="domain" description="PTS EIIA type-4" evidence="21">
    <location>
        <begin position="13"/>
        <end position="140"/>
    </location>
</feature>
<dbReference type="HOGENOM" id="CLU_074797_0_0_6"/>
<dbReference type="Gene3D" id="3.40.50.510">
    <property type="entry name" value="Phosphotransferase system, mannose-type IIA component"/>
    <property type="match status" value="1"/>
</dbReference>
<dbReference type="InterPro" id="IPR033887">
    <property type="entry name" value="PTS_IIA_man"/>
</dbReference>
<evidence type="ECO:0000256" key="18">
    <source>
        <dbReference type="ARBA" id="ARBA00032197"/>
    </source>
</evidence>
<dbReference type="SUPFAM" id="SSF53062">
    <property type="entry name" value="PTS system fructose IIA component-like"/>
    <property type="match status" value="1"/>
</dbReference>
<dbReference type="PANTHER" id="PTHR33799">
    <property type="entry name" value="PTS PERMEASE-RELATED-RELATED"/>
    <property type="match status" value="1"/>
</dbReference>
<evidence type="ECO:0000259" key="21">
    <source>
        <dbReference type="PROSITE" id="PS51096"/>
    </source>
</evidence>
<comment type="function">
    <text evidence="16">The phosphoenolpyruvate-dependent sugar phosphotransferase system (sugar PTS), a major carbohydrate active transport system, catalyzes the phosphorylation of incoming sugar substrates concomitantly with their translocation across the cell membrane. The enzyme II ManXYZ PTS system is involved in mannose transport.</text>
</comment>
<dbReference type="GO" id="GO:0005737">
    <property type="term" value="C:cytoplasm"/>
    <property type="evidence" value="ECO:0007669"/>
    <property type="project" value="UniProtKB-SubCell"/>
</dbReference>
<evidence type="ECO:0000256" key="16">
    <source>
        <dbReference type="ARBA" id="ARBA00023757"/>
    </source>
</evidence>
<dbReference type="GO" id="GO:0005886">
    <property type="term" value="C:plasma membrane"/>
    <property type="evidence" value="ECO:0007669"/>
    <property type="project" value="UniProtKB-SubCell"/>
</dbReference>
<evidence type="ECO:0000313" key="24">
    <source>
        <dbReference type="Proteomes" id="UP000054529"/>
    </source>
</evidence>
<evidence type="ECO:0000256" key="10">
    <source>
        <dbReference type="ARBA" id="ARBA00022553"/>
    </source>
</evidence>